<feature type="domain" description="EGF-like" evidence="14">
    <location>
        <begin position="962"/>
        <end position="998"/>
    </location>
</feature>
<evidence type="ECO:0000256" key="11">
    <source>
        <dbReference type="SAM" id="Phobius"/>
    </source>
</evidence>
<feature type="compositionally biased region" description="Low complexity" evidence="10">
    <location>
        <begin position="78"/>
        <end position="93"/>
    </location>
</feature>
<evidence type="ECO:0000256" key="12">
    <source>
        <dbReference type="SAM" id="SignalP"/>
    </source>
</evidence>
<dbReference type="InterPro" id="IPR000742">
    <property type="entry name" value="EGF"/>
</dbReference>
<evidence type="ECO:0000256" key="1">
    <source>
        <dbReference type="ARBA" id="ARBA00004370"/>
    </source>
</evidence>
<dbReference type="GO" id="GO:0007156">
    <property type="term" value="P:homophilic cell adhesion via plasma membrane adhesion molecules"/>
    <property type="evidence" value="ECO:0007669"/>
    <property type="project" value="InterPro"/>
</dbReference>
<reference evidence="16 17" key="2">
    <citation type="submission" date="2019-01" db="EMBL/GenBank/DDBJ databases">
        <title>The decoding of complex shrimp genome reveals the adaptation for benthos swimmer, frequently molting mechanism and breeding impact on genome.</title>
        <authorList>
            <person name="Sun Y."/>
            <person name="Gao Y."/>
            <person name="Yu Y."/>
        </authorList>
    </citation>
    <scope>NUCLEOTIDE SEQUENCE [LARGE SCALE GENOMIC DNA]</scope>
    <source>
        <tissue evidence="16">Muscle</tissue>
    </source>
</reference>
<dbReference type="PROSITE" id="PS00022">
    <property type="entry name" value="EGF_1"/>
    <property type="match status" value="1"/>
</dbReference>
<feature type="region of interest" description="Disordered" evidence="10">
    <location>
        <begin position="74"/>
        <end position="106"/>
    </location>
</feature>
<evidence type="ECO:0000313" key="17">
    <source>
        <dbReference type="Proteomes" id="UP000283509"/>
    </source>
</evidence>
<dbReference type="CDD" id="cd11304">
    <property type="entry name" value="Cadherin_repeat"/>
    <property type="match status" value="1"/>
</dbReference>
<dbReference type="InterPro" id="IPR001791">
    <property type="entry name" value="Laminin_G"/>
</dbReference>
<dbReference type="STRING" id="6689.A0A3R7P3S7"/>
<dbReference type="InterPro" id="IPR020894">
    <property type="entry name" value="Cadherin_CS"/>
</dbReference>
<keyword evidence="5 11" id="KW-1133">Transmembrane helix</keyword>
<dbReference type="Proteomes" id="UP000283509">
    <property type="component" value="Unassembled WGS sequence"/>
</dbReference>
<name>A0A3R7P3S7_PENVA</name>
<evidence type="ECO:0000313" key="16">
    <source>
        <dbReference type="EMBL" id="ROT60647.1"/>
    </source>
</evidence>
<feature type="region of interest" description="Disordered" evidence="10">
    <location>
        <begin position="234"/>
        <end position="276"/>
    </location>
</feature>
<evidence type="ECO:0000256" key="4">
    <source>
        <dbReference type="ARBA" id="ARBA00022837"/>
    </source>
</evidence>
<comment type="subcellular location">
    <subcellularLocation>
        <location evidence="1">Membrane</location>
    </subcellularLocation>
</comment>
<dbReference type="PROSITE" id="PS00232">
    <property type="entry name" value="CADHERIN_1"/>
    <property type="match status" value="1"/>
</dbReference>
<dbReference type="InterPro" id="IPR015919">
    <property type="entry name" value="Cadherin-like_sf"/>
</dbReference>
<keyword evidence="3" id="KW-0677">Repeat</keyword>
<keyword evidence="2 11" id="KW-0812">Transmembrane</keyword>
<dbReference type="CDD" id="cd00054">
    <property type="entry name" value="EGF_CA"/>
    <property type="match status" value="1"/>
</dbReference>
<keyword evidence="12" id="KW-0732">Signal</keyword>
<evidence type="ECO:0000256" key="3">
    <source>
        <dbReference type="ARBA" id="ARBA00022737"/>
    </source>
</evidence>
<dbReference type="PROSITE" id="PS50025">
    <property type="entry name" value="LAM_G_DOMAIN"/>
    <property type="match status" value="1"/>
</dbReference>
<feature type="chain" id="PRO_5018529627" evidence="12">
    <location>
        <begin position="19"/>
        <end position="1202"/>
    </location>
</feature>
<organism evidence="16 17">
    <name type="scientific">Penaeus vannamei</name>
    <name type="common">Whiteleg shrimp</name>
    <name type="synonym">Litopenaeus vannamei</name>
    <dbReference type="NCBI Taxonomy" id="6689"/>
    <lineage>
        <taxon>Eukaryota</taxon>
        <taxon>Metazoa</taxon>
        <taxon>Ecdysozoa</taxon>
        <taxon>Arthropoda</taxon>
        <taxon>Crustacea</taxon>
        <taxon>Multicrustacea</taxon>
        <taxon>Malacostraca</taxon>
        <taxon>Eumalacostraca</taxon>
        <taxon>Eucarida</taxon>
        <taxon>Decapoda</taxon>
        <taxon>Dendrobranchiata</taxon>
        <taxon>Penaeoidea</taxon>
        <taxon>Penaeidae</taxon>
        <taxon>Penaeus</taxon>
    </lineage>
</organism>
<feature type="domain" description="Cadherin" evidence="15">
    <location>
        <begin position="378"/>
        <end position="483"/>
    </location>
</feature>
<dbReference type="InterPro" id="IPR002126">
    <property type="entry name" value="Cadherin-like_dom"/>
</dbReference>
<keyword evidence="7 9" id="KW-1015">Disulfide bond</keyword>
<evidence type="ECO:0000256" key="8">
    <source>
        <dbReference type="PROSITE-ProRule" id="PRU00043"/>
    </source>
</evidence>
<evidence type="ECO:0000256" key="5">
    <source>
        <dbReference type="ARBA" id="ARBA00022989"/>
    </source>
</evidence>
<feature type="signal peptide" evidence="12">
    <location>
        <begin position="1"/>
        <end position="18"/>
    </location>
</feature>
<keyword evidence="9" id="KW-0245">EGF-like domain</keyword>
<dbReference type="OrthoDB" id="6357713at2759"/>
<comment type="caution">
    <text evidence="16">The sequence shown here is derived from an EMBL/GenBank/DDBJ whole genome shotgun (WGS) entry which is preliminary data.</text>
</comment>
<dbReference type="Pfam" id="PF02210">
    <property type="entry name" value="Laminin_G_2"/>
    <property type="match status" value="1"/>
</dbReference>
<dbReference type="SMART" id="SM00112">
    <property type="entry name" value="CA"/>
    <property type="match status" value="1"/>
</dbReference>
<gene>
    <name evidence="16" type="ORF">C7M84_021824</name>
</gene>
<evidence type="ECO:0000256" key="2">
    <source>
        <dbReference type="ARBA" id="ARBA00022692"/>
    </source>
</evidence>
<keyword evidence="4 8" id="KW-0106">Calcium</keyword>
<evidence type="ECO:0000259" key="13">
    <source>
        <dbReference type="PROSITE" id="PS50025"/>
    </source>
</evidence>
<dbReference type="GO" id="GO:0007163">
    <property type="term" value="P:establishment or maintenance of cell polarity"/>
    <property type="evidence" value="ECO:0007669"/>
    <property type="project" value="UniProtKB-ARBA"/>
</dbReference>
<dbReference type="GO" id="GO:0001736">
    <property type="term" value="P:establishment of planar polarity"/>
    <property type="evidence" value="ECO:0007669"/>
    <property type="project" value="UniProtKB-ARBA"/>
</dbReference>
<dbReference type="InterPro" id="IPR013320">
    <property type="entry name" value="ConA-like_dom_sf"/>
</dbReference>
<comment type="caution">
    <text evidence="9">Lacks conserved residue(s) required for the propagation of feature annotation.</text>
</comment>
<feature type="domain" description="Laminin G" evidence="13">
    <location>
        <begin position="999"/>
        <end position="1202"/>
    </location>
</feature>
<evidence type="ECO:0000256" key="10">
    <source>
        <dbReference type="SAM" id="MobiDB-lite"/>
    </source>
</evidence>
<dbReference type="GO" id="GO:0005509">
    <property type="term" value="F:calcium ion binding"/>
    <property type="evidence" value="ECO:0007669"/>
    <property type="project" value="UniProtKB-UniRule"/>
</dbReference>
<accession>A0A3R7P3S7</accession>
<evidence type="ECO:0000259" key="14">
    <source>
        <dbReference type="PROSITE" id="PS50026"/>
    </source>
</evidence>
<evidence type="ECO:0000256" key="9">
    <source>
        <dbReference type="PROSITE-ProRule" id="PRU00076"/>
    </source>
</evidence>
<dbReference type="SUPFAM" id="SSF49313">
    <property type="entry name" value="Cadherin-like"/>
    <property type="match status" value="1"/>
</dbReference>
<protein>
    <submittedName>
        <fullName evidence="16">Neural-cadherin</fullName>
    </submittedName>
</protein>
<reference evidence="16 17" key="1">
    <citation type="submission" date="2018-04" db="EMBL/GenBank/DDBJ databases">
        <authorList>
            <person name="Zhang X."/>
            <person name="Yuan J."/>
            <person name="Li F."/>
            <person name="Xiang J."/>
        </authorList>
    </citation>
    <scope>NUCLEOTIDE SEQUENCE [LARGE SCALE GENOMIC DNA]</scope>
    <source>
        <tissue evidence="16">Muscle</tissue>
    </source>
</reference>
<feature type="disulfide bond" evidence="9">
    <location>
        <begin position="988"/>
        <end position="997"/>
    </location>
</feature>
<keyword evidence="6 11" id="KW-0472">Membrane</keyword>
<dbReference type="SUPFAM" id="SSF49899">
    <property type="entry name" value="Concanavalin A-like lectins/glucanases"/>
    <property type="match status" value="1"/>
</dbReference>
<evidence type="ECO:0000256" key="6">
    <source>
        <dbReference type="ARBA" id="ARBA00023136"/>
    </source>
</evidence>
<feature type="region of interest" description="Disordered" evidence="10">
    <location>
        <begin position="411"/>
        <end position="443"/>
    </location>
</feature>
<dbReference type="AlphaFoldDB" id="A0A3R7P3S7"/>
<proteinExistence type="predicted"/>
<dbReference type="Gene3D" id="2.10.25.10">
    <property type="entry name" value="Laminin"/>
    <property type="match status" value="1"/>
</dbReference>
<feature type="region of interest" description="Disordered" evidence="10">
    <location>
        <begin position="148"/>
        <end position="173"/>
    </location>
</feature>
<evidence type="ECO:0000256" key="7">
    <source>
        <dbReference type="ARBA" id="ARBA00023157"/>
    </source>
</evidence>
<dbReference type="EMBL" id="QCYY01004663">
    <property type="protein sequence ID" value="ROT60647.1"/>
    <property type="molecule type" value="Genomic_DNA"/>
</dbReference>
<dbReference type="GO" id="GO:0005886">
    <property type="term" value="C:plasma membrane"/>
    <property type="evidence" value="ECO:0007669"/>
    <property type="project" value="InterPro"/>
</dbReference>
<dbReference type="PANTHER" id="PTHR24026:SF118">
    <property type="entry name" value="DE-CADHERIN"/>
    <property type="match status" value="1"/>
</dbReference>
<dbReference type="SMART" id="SM00282">
    <property type="entry name" value="LamG"/>
    <property type="match status" value="1"/>
</dbReference>
<evidence type="ECO:0000259" key="15">
    <source>
        <dbReference type="PROSITE" id="PS50268"/>
    </source>
</evidence>
<feature type="transmembrane region" description="Helical" evidence="11">
    <location>
        <begin position="606"/>
        <end position="629"/>
    </location>
</feature>
<dbReference type="PROSITE" id="PS50268">
    <property type="entry name" value="CADHERIN_2"/>
    <property type="match status" value="1"/>
</dbReference>
<keyword evidence="17" id="KW-1185">Reference proteome</keyword>
<dbReference type="CDD" id="cd00110">
    <property type="entry name" value="LamG"/>
    <property type="match status" value="1"/>
</dbReference>
<dbReference type="PRINTS" id="PR00205">
    <property type="entry name" value="CADHERIN"/>
</dbReference>
<dbReference type="PANTHER" id="PTHR24026">
    <property type="entry name" value="FAT ATYPICAL CADHERIN-RELATED"/>
    <property type="match status" value="1"/>
</dbReference>
<feature type="transmembrane region" description="Helical" evidence="11">
    <location>
        <begin position="650"/>
        <end position="673"/>
    </location>
</feature>
<dbReference type="PROSITE" id="PS50026">
    <property type="entry name" value="EGF_3"/>
    <property type="match status" value="1"/>
</dbReference>
<dbReference type="Gene3D" id="2.60.120.200">
    <property type="match status" value="1"/>
</dbReference>
<sequence>MPFLVFLLFLVLSPRLTSTPLNPLSSFTFFVLFFSSFPDPRLLAAPLSSSFLPLSPSSRPHFLLPIPPPSLPLPDSPFLPNSSPTSPQLSTPSPTNPPLPVPLRLSQPPIRKAGTVHYHTGALPPPRHLLPLLLGCLLSPPYPEYEHPATLVPKGQKPRNASEKKNPGTGRGSANLAALMCPRTPAALPTTGTALTANATGPRPLVSLHCPRHTDPRHVDAAWITVALRDVNDNAPPSRAPTPTSRFARTPAPARCWPPSPPATPTRSPASLPVSPTRCLESPGDIVSLSHFYVTSYRCYTPTRHLPSRTDSRARRPPRGLNGRVQYRVAAAAGGARGRDAVAVSQDGIVTLSRRLNREGGDGDALVARDVNDCAPTLLPPTTFHVMENSPPTLLGRLRATDADAWALGHGPPFASRSTPPPRPQLDGGRGGAEVWTSGPLDREEHRELEVKVRVEDAGGLAATHALRVVVGDLNDNPMRPGSKTVYLWKVQGGGGEAPLGRVYVDDPDDWDVADKSFHWIGVPHALFALDQDTGAISASAQVAEGRYVLLSQLIFNFFIFIFSSPLNFHFASSSSSSHFFFIFISCSPSSSPHLLLPSLSSSSSFIILFINFPFFLLCPDTYVLQFAVRTASWGQLPLQPSSSSSLSPSSSFSSFVFIFFFFIFIFFIFISLPSTSFFPLHLLPFSLLLLPPLSYIYSIFLSFLVPRYVLLGYVLQFAVSDRAWGQLGVVANVTVHVRMLGPAVLAHATPVTLAPTSPPALTKGWTPTAEGRPRQFCFWARCRCDTATPHNSTWSASTIPRHLPEPTLTPTIPRVPVPLKTACVGCRGRERRRLHGPVKLQGLLPLHSPQFRSGARRGRRKECSAGPFRALARLVGFALSRFSFSQLEAATQLRVLTDSSLSHQLDGTDPQEPLLDLDVSSVNSQPSRTLPLQLVDTNTTSLVTPRLSNAKDCRAYTQTPTSDSCTPTSCLNGGRCHRTSVGNRCVCPGGAVGPSCKVLSRTFSGRGWAWLGPLAPCLPATLSLRVLTLQSRALLLYSGPLTPSSAQRPAPMLALQVVGGRPQFLYEGPLGRIKVEVESRVDDGEWHALHLRLHAEGVTLMLDLCGRGWEDSAAQDDSHCAARASWPVEGHLSAWAPSDPLQVGGMAHPPPRPHAHGWNETPIDEPLKGCVSHIAANGEVRRGGGGGELLLYYNGNLGLKW</sequence>
<dbReference type="Gene3D" id="2.60.40.60">
    <property type="entry name" value="Cadherins"/>
    <property type="match status" value="1"/>
</dbReference>
<feature type="transmembrane region" description="Helical" evidence="11">
    <location>
        <begin position="693"/>
        <end position="716"/>
    </location>
</feature>